<dbReference type="InterPro" id="IPR008111">
    <property type="entry name" value="RNA-bd_8"/>
</dbReference>
<dbReference type="Proteomes" id="UP000283530">
    <property type="component" value="Unassembled WGS sequence"/>
</dbReference>
<organism evidence="5 6">
    <name type="scientific">Cinnamomum micranthum f. kanehirae</name>
    <dbReference type="NCBI Taxonomy" id="337451"/>
    <lineage>
        <taxon>Eukaryota</taxon>
        <taxon>Viridiplantae</taxon>
        <taxon>Streptophyta</taxon>
        <taxon>Embryophyta</taxon>
        <taxon>Tracheophyta</taxon>
        <taxon>Spermatophyta</taxon>
        <taxon>Magnoliopsida</taxon>
        <taxon>Magnoliidae</taxon>
        <taxon>Laurales</taxon>
        <taxon>Lauraceae</taxon>
        <taxon>Cinnamomum</taxon>
    </lineage>
</organism>
<evidence type="ECO:0000259" key="4">
    <source>
        <dbReference type="PROSITE" id="PS50181"/>
    </source>
</evidence>
<feature type="transmembrane region" description="Helical" evidence="2">
    <location>
        <begin position="743"/>
        <end position="762"/>
    </location>
</feature>
<keyword evidence="2" id="KW-0812">Transmembrane</keyword>
<keyword evidence="2" id="KW-0472">Membrane</keyword>
<evidence type="ECO:0000313" key="5">
    <source>
        <dbReference type="EMBL" id="RWR74826.1"/>
    </source>
</evidence>
<dbReference type="PROSITE" id="PS50102">
    <property type="entry name" value="RRM"/>
    <property type="match status" value="3"/>
</dbReference>
<proteinExistence type="predicted"/>
<dbReference type="SMART" id="SM00256">
    <property type="entry name" value="FBOX"/>
    <property type="match status" value="1"/>
</dbReference>
<dbReference type="InterPro" id="IPR035979">
    <property type="entry name" value="RBD_domain_sf"/>
</dbReference>
<dbReference type="Gene3D" id="3.30.70.330">
    <property type="match status" value="3"/>
</dbReference>
<dbReference type="STRING" id="337451.A0A443N8L9"/>
<dbReference type="AlphaFoldDB" id="A0A443N8L9"/>
<evidence type="ECO:0000313" key="6">
    <source>
        <dbReference type="Proteomes" id="UP000283530"/>
    </source>
</evidence>
<dbReference type="SMART" id="SM00360">
    <property type="entry name" value="RRM"/>
    <property type="match status" value="3"/>
</dbReference>
<dbReference type="GO" id="GO:0005634">
    <property type="term" value="C:nucleus"/>
    <property type="evidence" value="ECO:0007669"/>
    <property type="project" value="InterPro"/>
</dbReference>
<feature type="domain" description="RRM" evidence="3">
    <location>
        <begin position="32"/>
        <end position="119"/>
    </location>
</feature>
<dbReference type="InterPro" id="IPR012677">
    <property type="entry name" value="Nucleotide-bd_a/b_plait_sf"/>
</dbReference>
<evidence type="ECO:0000256" key="2">
    <source>
        <dbReference type="SAM" id="Phobius"/>
    </source>
</evidence>
<keyword evidence="6" id="KW-1185">Reference proteome</keyword>
<evidence type="ECO:0000256" key="1">
    <source>
        <dbReference type="PROSITE-ProRule" id="PRU00176"/>
    </source>
</evidence>
<accession>A0A443N8L9</accession>
<sequence length="838" mass="96420">MAAGGPEGKGFRLSQIESWPRPLPRPRAIEGWTLLVTNLSRRATKYFLRETFGEVGEVTRLRLNLDDDLGFPKGSALIEYKNYDEALAAINVLHLNGMISVEWANERDGVPIRLLHAEGTYVRRWYVLVTRVQGKVQEANLQYLFGKYGEVTSIQMNHCGYIRFPKGYAFIEYKHHEVACWAMKLWNGSEFFGDVISVRWADDHRHVYREIPAGSLPDRLLLVTGLTARVAAAELHLQFGIYGEIINFETYDGRLDVVEGYALIEYKRFKEARAAISGADRNELHGQTILVNWANKMKPTYINMLFDDLMRNIFLRLPLHSIFRCSSVCKRWKHIISDRLFEDMHHDLALKNHGINPSMLFLADGNEDKPSFVYFFKNGFKRRSGVRGVCNSAYLEMRVARLSQLLNLHCIPHVNIGSSNGLLCYGHSCHCVGVTHDVAYVTNPLTKKFARFARHCDENLGPSRLIGFAFDVNEKKFKLVSLTEEVVGSKELEADSSAHPEKKLKKELKKELKVDILTIGADDVHPDDCKRIKISQDSFYRIFPQLSDAKFSSFAMNGCLYWCYLYSSSPLIIALHMRLNLFIDIPVGDLVLTGDRRFLMDWKGKLAIADVANSFDLLPAVKIWVREDGEWIGQEVHSWPDSILLPNWIEDFDIEMVNDRGFFFFFFFFFFTFTEKNSIEGGIEFLPSVEMQKAMIRSKPFKLWFSLAVQNPISTWFLTMIDFNLDISHAPCGLALHRKFTPVGVPPTLGKTIINIGILSILSKKEIGFATFQFSFLYWFLMGPFCFFYLMLLISIHFLFYALGLHGFIIELFMNLYSSDFKNKKILFESREEESPHR</sequence>
<protein>
    <submittedName>
        <fullName evidence="5">RNA-binding protein 8A-like protein</fullName>
    </submittedName>
</protein>
<feature type="transmembrane region" description="Helical" evidence="2">
    <location>
        <begin position="774"/>
        <end position="792"/>
    </location>
</feature>
<feature type="transmembrane region" description="Helical" evidence="2">
    <location>
        <begin position="703"/>
        <end position="723"/>
    </location>
</feature>
<feature type="domain" description="F-box" evidence="4">
    <location>
        <begin position="299"/>
        <end position="344"/>
    </location>
</feature>
<dbReference type="Pfam" id="PF00646">
    <property type="entry name" value="F-box"/>
    <property type="match status" value="1"/>
</dbReference>
<dbReference type="SUPFAM" id="SSF81383">
    <property type="entry name" value="F-box domain"/>
    <property type="match status" value="1"/>
</dbReference>
<comment type="caution">
    <text evidence="5">The sequence shown here is derived from an EMBL/GenBank/DDBJ whole genome shotgun (WGS) entry which is preliminary data.</text>
</comment>
<evidence type="ECO:0000259" key="3">
    <source>
        <dbReference type="PROSITE" id="PS50102"/>
    </source>
</evidence>
<keyword evidence="1" id="KW-0694">RNA-binding</keyword>
<feature type="transmembrane region" description="Helical" evidence="2">
    <location>
        <begin position="554"/>
        <end position="575"/>
    </location>
</feature>
<dbReference type="PROSITE" id="PS50181">
    <property type="entry name" value="FBOX"/>
    <property type="match status" value="1"/>
</dbReference>
<feature type="transmembrane region" description="Helical" evidence="2">
    <location>
        <begin position="798"/>
        <end position="817"/>
    </location>
</feature>
<dbReference type="GO" id="GO:0005737">
    <property type="term" value="C:cytoplasm"/>
    <property type="evidence" value="ECO:0007669"/>
    <property type="project" value="InterPro"/>
</dbReference>
<dbReference type="EMBL" id="QPKB01000001">
    <property type="protein sequence ID" value="RWR74826.1"/>
    <property type="molecule type" value="Genomic_DNA"/>
</dbReference>
<dbReference type="PANTHER" id="PTHR45894">
    <property type="entry name" value="RNA-BINDING PROTEIN 8A"/>
    <property type="match status" value="1"/>
</dbReference>
<dbReference type="InterPro" id="IPR001810">
    <property type="entry name" value="F-box_dom"/>
</dbReference>
<dbReference type="SUPFAM" id="SSF54928">
    <property type="entry name" value="RNA-binding domain, RBD"/>
    <property type="match status" value="2"/>
</dbReference>
<dbReference type="GO" id="GO:0006396">
    <property type="term" value="P:RNA processing"/>
    <property type="evidence" value="ECO:0007669"/>
    <property type="project" value="InterPro"/>
</dbReference>
<dbReference type="Gene3D" id="1.20.1280.50">
    <property type="match status" value="1"/>
</dbReference>
<dbReference type="GO" id="GO:0003723">
    <property type="term" value="F:RNA binding"/>
    <property type="evidence" value="ECO:0007669"/>
    <property type="project" value="UniProtKB-UniRule"/>
</dbReference>
<dbReference type="OrthoDB" id="610337at2759"/>
<dbReference type="InterPro" id="IPR000504">
    <property type="entry name" value="RRM_dom"/>
</dbReference>
<name>A0A443N8L9_9MAGN</name>
<gene>
    <name evidence="5" type="ORF">CKAN_00317100</name>
</gene>
<dbReference type="InterPro" id="IPR036047">
    <property type="entry name" value="F-box-like_dom_sf"/>
</dbReference>
<dbReference type="Pfam" id="PF00076">
    <property type="entry name" value="RRM_1"/>
    <property type="match status" value="2"/>
</dbReference>
<dbReference type="CDD" id="cd22157">
    <property type="entry name" value="F-box_AtFBW1-like"/>
    <property type="match status" value="1"/>
</dbReference>
<feature type="domain" description="RRM" evidence="3">
    <location>
        <begin position="219"/>
        <end position="296"/>
    </location>
</feature>
<feature type="domain" description="RRM" evidence="3">
    <location>
        <begin position="125"/>
        <end position="203"/>
    </location>
</feature>
<reference evidence="5 6" key="1">
    <citation type="journal article" date="2019" name="Nat. Plants">
        <title>Stout camphor tree genome fills gaps in understanding of flowering plant genome evolution.</title>
        <authorList>
            <person name="Chaw S.M."/>
            <person name="Liu Y.C."/>
            <person name="Wu Y.W."/>
            <person name="Wang H.Y."/>
            <person name="Lin C.I."/>
            <person name="Wu C.S."/>
            <person name="Ke H.M."/>
            <person name="Chang L.Y."/>
            <person name="Hsu C.Y."/>
            <person name="Yang H.T."/>
            <person name="Sudianto E."/>
            <person name="Hsu M.H."/>
            <person name="Wu K.P."/>
            <person name="Wang L.N."/>
            <person name="Leebens-Mack J.H."/>
            <person name="Tsai I.J."/>
        </authorList>
    </citation>
    <scope>NUCLEOTIDE SEQUENCE [LARGE SCALE GENOMIC DNA]</scope>
    <source>
        <strain evidence="6">cv. Chaw 1501</strain>
        <tissue evidence="5">Young leaves</tissue>
    </source>
</reference>
<keyword evidence="2" id="KW-1133">Transmembrane helix</keyword>